<dbReference type="InterPro" id="IPR036465">
    <property type="entry name" value="vWFA_dom_sf"/>
</dbReference>
<dbReference type="Pfam" id="PF08434">
    <property type="entry name" value="CLCA"/>
    <property type="match status" value="1"/>
</dbReference>
<dbReference type="InterPro" id="IPR013642">
    <property type="entry name" value="CLCA_N"/>
</dbReference>
<evidence type="ECO:0000313" key="1">
    <source>
        <dbReference type="EMBL" id="CAH1777270.1"/>
    </source>
</evidence>
<dbReference type="PANTHER" id="PTHR10579:SF177">
    <property type="entry name" value="CALCIUM-ACTIVATED CHLORIDE CHANNEL REGULATOR 4-LIKE PROTEIN"/>
    <property type="match status" value="1"/>
</dbReference>
<dbReference type="InterPro" id="IPR002035">
    <property type="entry name" value="VWF_A"/>
</dbReference>
<dbReference type="Gene3D" id="3.40.50.410">
    <property type="entry name" value="von Willebrand factor, type A domain"/>
    <property type="match status" value="1"/>
</dbReference>
<dbReference type="Pfam" id="PF00092">
    <property type="entry name" value="VWA"/>
    <property type="match status" value="1"/>
</dbReference>
<dbReference type="InterPro" id="IPR051266">
    <property type="entry name" value="CLCR"/>
</dbReference>
<name>A0A8J1TH05_OWEFU</name>
<sequence length="956" mass="106163">MFRSASPYLYKATRRRAYFKRIGILVPPTWSDDPQYLDANLETFDNADFRVDTGNPNNNPYTRQLGPCGEPADYCHLTPDYILDTHKDTYQRFGPPGRVLVHEFSHLRYGVFDEYGEENSTKAPPFYIGANGKPAATGCTDKINGIFIHKTTKGRCRRMPYTGLPEADCRFIPDPNQTTKASVMHMQFLDSVVTFCETSSTDPDLQHNILAPNMQNRKCNKRGTWDVILEHNDFAGNNNPPRDIFDLTPDIQVVKRRNSGACKRMVLVLDRSGSMGGNRLFVLAQAAYKFIISTAPDGVELGIVVFDTNAAIGHHMQQIRDIHDRESLVAGLPTSTGGSTEIGEGVLLALDMLKYNSVSTAGAKILVMSDGGENPGGNTIDVVLASGVFYNTGITADIIAFSNSAAQSLERLASRTGGRAFFYSEDPRSTALDDSFVSSLGDTTNCQGTQPVEIRSEKMHVRTSRPTQQSIFVDHSLRRDTTFMFTPPPSIRNTGTIVIQVTSPSARIYTVRHPEYTEHQHFVVIRIFIPGVSESGYWQYTIQNLMVDGYVGVNIRSTPTTRSSGITMRSWVNKLQVNVPTDTAIVYAELAQGYSPVIRAHVEATIELPGRHFKDILLYDNGIGSDNFKDDGVYSNFFTDVNGDDRYAVTVKASNPNGTAVLLHHSRSSGSPAYDQLHENENEWHESIGNFQREASGGSFKVRNSGRKGEYDLGRVEDLSVERISIGNRTVTLTWTAPGRNAFSGKVARFEIFIHHKIEALVANHLNGYVLHPSDLVNGTLDPLPAFSKHRIVIQFPKTDDEMSYSFVMRSWNEHNKPGELSNYVTATLMDLYDAPETTTQGSTATTGNTVQRPQASPSGDNTLGFFLGIPLAVVALILIIILCIYALVVRKKKKIDDEKPFTRAVDAENAAWEMVSHRPLFVNHAYNSTPGHSRRLSESEMRSQNGISTVYDRVM</sequence>
<dbReference type="PANTHER" id="PTHR10579">
    <property type="entry name" value="CALCIUM-ACTIVATED CHLORIDE CHANNEL REGULATOR"/>
    <property type="match status" value="1"/>
</dbReference>
<dbReference type="SUPFAM" id="SSF53300">
    <property type="entry name" value="vWA-like"/>
    <property type="match status" value="1"/>
</dbReference>
<protein>
    <submittedName>
        <fullName evidence="1">Uncharacterized protein</fullName>
    </submittedName>
</protein>
<gene>
    <name evidence="1" type="ORF">OFUS_LOCUS4332</name>
</gene>
<keyword evidence="2" id="KW-1185">Reference proteome</keyword>
<dbReference type="EMBL" id="CAIIXF020000002">
    <property type="protein sequence ID" value="CAH1777270.1"/>
    <property type="molecule type" value="Genomic_DNA"/>
</dbReference>
<reference evidence="1" key="1">
    <citation type="submission" date="2022-03" db="EMBL/GenBank/DDBJ databases">
        <authorList>
            <person name="Martin C."/>
        </authorList>
    </citation>
    <scope>NUCLEOTIDE SEQUENCE</scope>
</reference>
<dbReference type="SMART" id="SM00327">
    <property type="entry name" value="VWA"/>
    <property type="match status" value="1"/>
</dbReference>
<dbReference type="CDD" id="cd00198">
    <property type="entry name" value="vWFA"/>
    <property type="match status" value="1"/>
</dbReference>
<proteinExistence type="predicted"/>
<comment type="caution">
    <text evidence="1">The sequence shown here is derived from an EMBL/GenBank/DDBJ whole genome shotgun (WGS) entry which is preliminary data.</text>
</comment>
<dbReference type="Proteomes" id="UP000749559">
    <property type="component" value="Unassembled WGS sequence"/>
</dbReference>
<dbReference type="AlphaFoldDB" id="A0A8J1TH05"/>
<accession>A0A8J1TH05</accession>
<dbReference type="PROSITE" id="PS50234">
    <property type="entry name" value="VWFA"/>
    <property type="match status" value="1"/>
</dbReference>
<organism evidence="1 2">
    <name type="scientific">Owenia fusiformis</name>
    <name type="common">Polychaete worm</name>
    <dbReference type="NCBI Taxonomy" id="6347"/>
    <lineage>
        <taxon>Eukaryota</taxon>
        <taxon>Metazoa</taxon>
        <taxon>Spiralia</taxon>
        <taxon>Lophotrochozoa</taxon>
        <taxon>Annelida</taxon>
        <taxon>Polychaeta</taxon>
        <taxon>Sedentaria</taxon>
        <taxon>Canalipalpata</taxon>
        <taxon>Sabellida</taxon>
        <taxon>Oweniida</taxon>
        <taxon>Oweniidae</taxon>
        <taxon>Owenia</taxon>
    </lineage>
</organism>
<dbReference type="OrthoDB" id="687730at2759"/>
<evidence type="ECO:0000313" key="2">
    <source>
        <dbReference type="Proteomes" id="UP000749559"/>
    </source>
</evidence>